<feature type="repeat" description="WD" evidence="5">
    <location>
        <begin position="134"/>
        <end position="176"/>
    </location>
</feature>
<dbReference type="EMBL" id="CAJNOQ010013151">
    <property type="protein sequence ID" value="CAF1315430.1"/>
    <property type="molecule type" value="Genomic_DNA"/>
</dbReference>
<evidence type="ECO:0000313" key="8">
    <source>
        <dbReference type="Proteomes" id="UP000663829"/>
    </source>
</evidence>
<dbReference type="InterPro" id="IPR001680">
    <property type="entry name" value="WD40_rpt"/>
</dbReference>
<dbReference type="InterPro" id="IPR020472">
    <property type="entry name" value="WD40_PAC1"/>
</dbReference>
<proteinExistence type="predicted"/>
<dbReference type="OrthoDB" id="1068471at2759"/>
<organism evidence="6 8">
    <name type="scientific">Didymodactylos carnosus</name>
    <dbReference type="NCBI Taxonomy" id="1234261"/>
    <lineage>
        <taxon>Eukaryota</taxon>
        <taxon>Metazoa</taxon>
        <taxon>Spiralia</taxon>
        <taxon>Gnathifera</taxon>
        <taxon>Rotifera</taxon>
        <taxon>Eurotatoria</taxon>
        <taxon>Bdelloidea</taxon>
        <taxon>Philodinida</taxon>
        <taxon>Philodinidae</taxon>
        <taxon>Didymodactylos</taxon>
    </lineage>
</organism>
<feature type="repeat" description="WD" evidence="5">
    <location>
        <begin position="92"/>
        <end position="133"/>
    </location>
</feature>
<dbReference type="GO" id="GO:0071013">
    <property type="term" value="C:catalytic step 2 spliceosome"/>
    <property type="evidence" value="ECO:0007669"/>
    <property type="project" value="TreeGrafter"/>
</dbReference>
<dbReference type="PROSITE" id="PS50082">
    <property type="entry name" value="WD_REPEATS_2"/>
    <property type="match status" value="4"/>
</dbReference>
<dbReference type="PROSITE" id="PS00678">
    <property type="entry name" value="WD_REPEATS_1"/>
    <property type="match status" value="3"/>
</dbReference>
<gene>
    <name evidence="6" type="ORF">GPM918_LOCUS29206</name>
    <name evidence="7" type="ORF">SRO942_LOCUS29770</name>
</gene>
<name>A0A815EWJ9_9BILA</name>
<sequence>MSLKRPNDGALVPVGPQQPHVKQARTELAITTIPSRPRSSRLYSPIMLLQGHESEVFCCKFQSDGEILATAGFDRKIFLWNVYEQCLNWAVLTGHGGAIMEIQWSPDGSELASCATDKLAFIWDIATCQRVKKLKGHKSFVNSVSYSRTGKEMLCTGSDDGTVKIWDRRKRGEVMTLECTYQVLTCCYSSTSEAVISGGIDNSIKIWDLRKQQVSQRLDGHLDANEGYPNP</sequence>
<keyword evidence="4" id="KW-0508">mRNA splicing</keyword>
<dbReference type="Proteomes" id="UP000663829">
    <property type="component" value="Unassembled WGS sequence"/>
</dbReference>
<evidence type="ECO:0000256" key="1">
    <source>
        <dbReference type="ARBA" id="ARBA00022574"/>
    </source>
</evidence>
<feature type="repeat" description="WD" evidence="5">
    <location>
        <begin position="49"/>
        <end position="82"/>
    </location>
</feature>
<dbReference type="GO" id="GO:0006397">
    <property type="term" value="P:mRNA processing"/>
    <property type="evidence" value="ECO:0007669"/>
    <property type="project" value="UniProtKB-KW"/>
</dbReference>
<protein>
    <submittedName>
        <fullName evidence="6">Uncharacterized protein</fullName>
    </submittedName>
</protein>
<dbReference type="Proteomes" id="UP000681722">
    <property type="component" value="Unassembled WGS sequence"/>
</dbReference>
<comment type="caution">
    <text evidence="6">The sequence shown here is derived from an EMBL/GenBank/DDBJ whole genome shotgun (WGS) entry which is preliminary data.</text>
</comment>
<dbReference type="PANTHER" id="PTHR44006:SF1">
    <property type="entry name" value="U5 SMALL NUCLEAR RIBONUCLEOPROTEIN 40 KDA PROTEIN"/>
    <property type="match status" value="1"/>
</dbReference>
<dbReference type="InterPro" id="IPR052234">
    <property type="entry name" value="U5_snRNP_Component"/>
</dbReference>
<dbReference type="Pfam" id="PF00400">
    <property type="entry name" value="WD40"/>
    <property type="match status" value="4"/>
</dbReference>
<dbReference type="PRINTS" id="PR00320">
    <property type="entry name" value="GPROTEINBRPT"/>
</dbReference>
<dbReference type="PANTHER" id="PTHR44006">
    <property type="entry name" value="U5 SMALL NUCLEAR RIBONUCLEOPROTEIN 40 KDA PROTEIN"/>
    <property type="match status" value="1"/>
</dbReference>
<evidence type="ECO:0000256" key="4">
    <source>
        <dbReference type="ARBA" id="ARBA00023187"/>
    </source>
</evidence>
<dbReference type="InterPro" id="IPR019775">
    <property type="entry name" value="WD40_repeat_CS"/>
</dbReference>
<accession>A0A815EWJ9</accession>
<evidence type="ECO:0000256" key="3">
    <source>
        <dbReference type="ARBA" id="ARBA00022737"/>
    </source>
</evidence>
<dbReference type="CDD" id="cd00200">
    <property type="entry name" value="WD40"/>
    <property type="match status" value="1"/>
</dbReference>
<keyword evidence="3" id="KW-0677">Repeat</keyword>
<dbReference type="Gene3D" id="2.130.10.10">
    <property type="entry name" value="YVTN repeat-like/Quinoprotein amine dehydrogenase"/>
    <property type="match status" value="1"/>
</dbReference>
<evidence type="ECO:0000256" key="2">
    <source>
        <dbReference type="ARBA" id="ARBA00022664"/>
    </source>
</evidence>
<reference evidence="6" key="1">
    <citation type="submission" date="2021-02" db="EMBL/GenBank/DDBJ databases">
        <authorList>
            <person name="Nowell W R."/>
        </authorList>
    </citation>
    <scope>NUCLEOTIDE SEQUENCE</scope>
</reference>
<evidence type="ECO:0000313" key="7">
    <source>
        <dbReference type="EMBL" id="CAF4156886.1"/>
    </source>
</evidence>
<dbReference type="InterPro" id="IPR036322">
    <property type="entry name" value="WD40_repeat_dom_sf"/>
</dbReference>
<keyword evidence="8" id="KW-1185">Reference proteome</keyword>
<dbReference type="EMBL" id="CAJOBC010044892">
    <property type="protein sequence ID" value="CAF4156886.1"/>
    <property type="molecule type" value="Genomic_DNA"/>
</dbReference>
<dbReference type="InterPro" id="IPR015943">
    <property type="entry name" value="WD40/YVTN_repeat-like_dom_sf"/>
</dbReference>
<keyword evidence="2" id="KW-0507">mRNA processing</keyword>
<dbReference type="PROSITE" id="PS50294">
    <property type="entry name" value="WD_REPEATS_REGION"/>
    <property type="match status" value="3"/>
</dbReference>
<keyword evidence="1 5" id="KW-0853">WD repeat</keyword>
<dbReference type="SMART" id="SM00320">
    <property type="entry name" value="WD40"/>
    <property type="match status" value="4"/>
</dbReference>
<evidence type="ECO:0000256" key="5">
    <source>
        <dbReference type="PROSITE-ProRule" id="PRU00221"/>
    </source>
</evidence>
<dbReference type="GO" id="GO:0008380">
    <property type="term" value="P:RNA splicing"/>
    <property type="evidence" value="ECO:0007669"/>
    <property type="project" value="UniProtKB-KW"/>
</dbReference>
<feature type="repeat" description="WD" evidence="5">
    <location>
        <begin position="188"/>
        <end position="217"/>
    </location>
</feature>
<evidence type="ECO:0000313" key="6">
    <source>
        <dbReference type="EMBL" id="CAF1315430.1"/>
    </source>
</evidence>
<dbReference type="AlphaFoldDB" id="A0A815EWJ9"/>
<dbReference type="SUPFAM" id="SSF50978">
    <property type="entry name" value="WD40 repeat-like"/>
    <property type="match status" value="1"/>
</dbReference>
<dbReference type="GO" id="GO:0003723">
    <property type="term" value="F:RNA binding"/>
    <property type="evidence" value="ECO:0007669"/>
    <property type="project" value="TreeGrafter"/>
</dbReference>